<dbReference type="GO" id="GO:0015109">
    <property type="term" value="F:chromate transmembrane transporter activity"/>
    <property type="evidence" value="ECO:0007669"/>
    <property type="project" value="InterPro"/>
</dbReference>
<keyword evidence="3" id="KW-1003">Cell membrane</keyword>
<feature type="transmembrane region" description="Helical" evidence="7">
    <location>
        <begin position="116"/>
        <end position="135"/>
    </location>
</feature>
<evidence type="ECO:0000313" key="9">
    <source>
        <dbReference type="Proteomes" id="UP000198697"/>
    </source>
</evidence>
<feature type="transmembrane region" description="Helical" evidence="7">
    <location>
        <begin position="267"/>
        <end position="291"/>
    </location>
</feature>
<proteinExistence type="inferred from homology"/>
<feature type="transmembrane region" description="Helical" evidence="7">
    <location>
        <begin position="379"/>
        <end position="397"/>
    </location>
</feature>
<comment type="similarity">
    <text evidence="2">Belongs to the chromate ion transporter (CHR) (TC 2.A.51) family.</text>
</comment>
<keyword evidence="4 7" id="KW-0812">Transmembrane</keyword>
<dbReference type="GO" id="GO:0005886">
    <property type="term" value="C:plasma membrane"/>
    <property type="evidence" value="ECO:0007669"/>
    <property type="project" value="UniProtKB-SubCell"/>
</dbReference>
<feature type="transmembrane region" description="Helical" evidence="7">
    <location>
        <begin position="297"/>
        <end position="315"/>
    </location>
</feature>
<feature type="transmembrane region" description="Helical" evidence="7">
    <location>
        <begin position="147"/>
        <end position="169"/>
    </location>
</feature>
<dbReference type="InterPro" id="IPR014047">
    <property type="entry name" value="Chr_Tranpt_l_chain"/>
</dbReference>
<name>A0A1I0F803_9BACT</name>
<evidence type="ECO:0000256" key="6">
    <source>
        <dbReference type="ARBA" id="ARBA00023136"/>
    </source>
</evidence>
<dbReference type="PIRSF" id="PIRSF004810">
    <property type="entry name" value="ChrA"/>
    <property type="match status" value="1"/>
</dbReference>
<evidence type="ECO:0000256" key="4">
    <source>
        <dbReference type="ARBA" id="ARBA00022692"/>
    </source>
</evidence>
<evidence type="ECO:0000256" key="7">
    <source>
        <dbReference type="SAM" id="Phobius"/>
    </source>
</evidence>
<dbReference type="NCBIfam" id="TIGR00937">
    <property type="entry name" value="2A51"/>
    <property type="match status" value="1"/>
</dbReference>
<evidence type="ECO:0000256" key="3">
    <source>
        <dbReference type="ARBA" id="ARBA00022475"/>
    </source>
</evidence>
<sequence length="398" mass="41321">MLLPPPTSLAELALLFLRLGATAFGGPAAHVALMEEEVVRRRGWLTQQQFLDLLSAANLIPGPNSTELAIHIGYERRGWAGLLVAGTCFIVPAMLIVMVFAWAYVRFGTLPAMSGVLYGVKPVIVAVVAQALWSLGKSALSTWALRLIALVGLALSLLGVNELLLLFGAGAATGVLRWPTLEHKRVPPALVLLVGAVAAMALLPLLLGLGPGAASAAGAAAPLGLLPLGLAFVKIGSVLYGSGYVLLAFLDADLVQRFHWLTQAQLLDAVVVGQVTPGPVFTTATFVGYVLQGWRGALVATTGIFLPAFVFVGLSSQLVRQLRQSPLAGAFLDGLNAASWALMAAVSATLARTALLDLPTLALALGSGILLLRYKINSAWLVLGGAALGLGLQQAGLL</sequence>
<dbReference type="Proteomes" id="UP000198697">
    <property type="component" value="Unassembled WGS sequence"/>
</dbReference>
<feature type="transmembrane region" description="Helical" evidence="7">
    <location>
        <begin position="238"/>
        <end position="255"/>
    </location>
</feature>
<feature type="transmembrane region" description="Helical" evidence="7">
    <location>
        <begin position="354"/>
        <end position="372"/>
    </location>
</feature>
<feature type="transmembrane region" description="Helical" evidence="7">
    <location>
        <begin position="189"/>
        <end position="207"/>
    </location>
</feature>
<dbReference type="RefSeq" id="WP_092771220.1">
    <property type="nucleotide sequence ID" value="NZ_FOHS01000002.1"/>
</dbReference>
<organism evidence="8 9">
    <name type="scientific">Hymenobacter actinosclerus</name>
    <dbReference type="NCBI Taxonomy" id="82805"/>
    <lineage>
        <taxon>Bacteria</taxon>
        <taxon>Pseudomonadati</taxon>
        <taxon>Bacteroidota</taxon>
        <taxon>Cytophagia</taxon>
        <taxon>Cytophagales</taxon>
        <taxon>Hymenobacteraceae</taxon>
        <taxon>Hymenobacter</taxon>
    </lineage>
</organism>
<dbReference type="PANTHER" id="PTHR33567">
    <property type="entry name" value="CHROMATE ION TRANSPORTER (EUROFUNG)"/>
    <property type="match status" value="1"/>
</dbReference>
<feature type="transmembrane region" description="Helical" evidence="7">
    <location>
        <begin position="327"/>
        <end position="348"/>
    </location>
</feature>
<gene>
    <name evidence="8" type="ORF">SAMN04487998_2161</name>
</gene>
<dbReference type="Pfam" id="PF02417">
    <property type="entry name" value="Chromate_transp"/>
    <property type="match status" value="2"/>
</dbReference>
<keyword evidence="6 7" id="KW-0472">Membrane</keyword>
<feature type="transmembrane region" description="Helical" evidence="7">
    <location>
        <begin position="79"/>
        <end position="104"/>
    </location>
</feature>
<protein>
    <submittedName>
        <fullName evidence="8">Chromate transporter</fullName>
    </submittedName>
</protein>
<accession>A0A1I0F803</accession>
<evidence type="ECO:0000313" key="8">
    <source>
        <dbReference type="EMBL" id="SET54222.1"/>
    </source>
</evidence>
<dbReference type="OrthoDB" id="9788907at2"/>
<keyword evidence="5 7" id="KW-1133">Transmembrane helix</keyword>
<dbReference type="EMBL" id="FOHS01000002">
    <property type="protein sequence ID" value="SET54222.1"/>
    <property type="molecule type" value="Genomic_DNA"/>
</dbReference>
<evidence type="ECO:0000256" key="2">
    <source>
        <dbReference type="ARBA" id="ARBA00005262"/>
    </source>
</evidence>
<reference evidence="9" key="1">
    <citation type="submission" date="2016-10" db="EMBL/GenBank/DDBJ databases">
        <authorList>
            <person name="Varghese N."/>
            <person name="Submissions S."/>
        </authorList>
    </citation>
    <scope>NUCLEOTIDE SEQUENCE [LARGE SCALE GENOMIC DNA]</scope>
    <source>
        <strain evidence="9">DSM 15310</strain>
    </source>
</reference>
<keyword evidence="9" id="KW-1185">Reference proteome</keyword>
<evidence type="ECO:0000256" key="1">
    <source>
        <dbReference type="ARBA" id="ARBA00004651"/>
    </source>
</evidence>
<dbReference type="InterPro" id="IPR003370">
    <property type="entry name" value="Chromate_transpt"/>
</dbReference>
<dbReference type="AlphaFoldDB" id="A0A1I0F803"/>
<dbReference type="PANTHER" id="PTHR33567:SF3">
    <property type="entry name" value="CHROMATE ION TRANSPORTER (EUROFUNG)"/>
    <property type="match status" value="1"/>
</dbReference>
<evidence type="ECO:0000256" key="5">
    <source>
        <dbReference type="ARBA" id="ARBA00022989"/>
    </source>
</evidence>
<comment type="subcellular location">
    <subcellularLocation>
        <location evidence="1">Cell membrane</location>
        <topology evidence="1">Multi-pass membrane protein</topology>
    </subcellularLocation>
</comment>